<accession>A0ABX1W418</accession>
<dbReference type="InterPro" id="IPR046680">
    <property type="entry name" value="DUF6550"/>
</dbReference>
<feature type="compositionally biased region" description="Polar residues" evidence="1">
    <location>
        <begin position="66"/>
        <end position="92"/>
    </location>
</feature>
<dbReference type="EMBL" id="JAAOXG010000096">
    <property type="protein sequence ID" value="NNJ33263.1"/>
    <property type="molecule type" value="Genomic_DNA"/>
</dbReference>
<feature type="compositionally biased region" description="Polar residues" evidence="1">
    <location>
        <begin position="127"/>
        <end position="155"/>
    </location>
</feature>
<dbReference type="RefSeq" id="WP_170824283.1">
    <property type="nucleotide sequence ID" value="NZ_JAAOXG010000096.1"/>
</dbReference>
<proteinExistence type="predicted"/>
<feature type="region of interest" description="Disordered" evidence="1">
    <location>
        <begin position="42"/>
        <end position="189"/>
    </location>
</feature>
<keyword evidence="2" id="KW-1133">Transmembrane helix</keyword>
<gene>
    <name evidence="3" type="ORF">G9470_26270</name>
</gene>
<reference evidence="3 4" key="1">
    <citation type="submission" date="2020-03" db="EMBL/GenBank/DDBJ databases">
        <title>Genome Sequence of industrial isolate, B5A.</title>
        <authorList>
            <person name="Sharma S."/>
            <person name="Patil P.B."/>
            <person name="Korpole S."/>
        </authorList>
    </citation>
    <scope>NUCLEOTIDE SEQUENCE [LARGE SCALE GENOMIC DNA]</scope>
    <source>
        <strain evidence="3 4">PI-S10-B5A</strain>
    </source>
</reference>
<protein>
    <submittedName>
        <fullName evidence="3">Uncharacterized protein</fullName>
    </submittedName>
</protein>
<keyword evidence="2" id="KW-0472">Membrane</keyword>
<name>A0ABX1W418_9FIRM</name>
<dbReference type="Pfam" id="PF20187">
    <property type="entry name" value="DUF6550"/>
    <property type="match status" value="1"/>
</dbReference>
<organism evidence="3 4">
    <name type="scientific">Lacrimispora defluvii</name>
    <dbReference type="NCBI Taxonomy" id="2719233"/>
    <lineage>
        <taxon>Bacteria</taxon>
        <taxon>Bacillati</taxon>
        <taxon>Bacillota</taxon>
        <taxon>Clostridia</taxon>
        <taxon>Lachnospirales</taxon>
        <taxon>Lachnospiraceae</taxon>
        <taxon>Lacrimispora</taxon>
    </lineage>
</organism>
<feature type="transmembrane region" description="Helical" evidence="2">
    <location>
        <begin position="15"/>
        <end position="35"/>
    </location>
</feature>
<feature type="compositionally biased region" description="Low complexity" evidence="1">
    <location>
        <begin position="106"/>
        <end position="116"/>
    </location>
</feature>
<feature type="non-terminal residue" evidence="3">
    <location>
        <position position="1"/>
    </location>
</feature>
<dbReference type="Proteomes" id="UP000539052">
    <property type="component" value="Unassembled WGS sequence"/>
</dbReference>
<evidence type="ECO:0000313" key="3">
    <source>
        <dbReference type="EMBL" id="NNJ33263.1"/>
    </source>
</evidence>
<evidence type="ECO:0000256" key="1">
    <source>
        <dbReference type="SAM" id="MobiDB-lite"/>
    </source>
</evidence>
<keyword evidence="4" id="KW-1185">Reference proteome</keyword>
<keyword evidence="2" id="KW-0812">Transmembrane</keyword>
<comment type="caution">
    <text evidence="3">The sequence shown here is derived from an EMBL/GenBank/DDBJ whole genome shotgun (WGS) entry which is preliminary data.</text>
</comment>
<sequence>YVRSLSKEYNKKKKITIIALSLAAICLAGGLFYYMGTLDNAEPPVSQTESQPDTKAEVIVPEIKPESTTSANSITDSSDTTEATDGTPSVTGDVQEKPSANKPKSPSEATPPTEAPTETDKAPVENPDTSGTCQPEHTPQSDTNQPQSGDKNSSGAIYVPGFGWVEDSGEENTTTVAPNAGTGEKVGDM</sequence>
<evidence type="ECO:0000313" key="4">
    <source>
        <dbReference type="Proteomes" id="UP000539052"/>
    </source>
</evidence>
<evidence type="ECO:0000256" key="2">
    <source>
        <dbReference type="SAM" id="Phobius"/>
    </source>
</evidence>